<protein>
    <recommendedName>
        <fullName evidence="3">F-box domain-containing protein</fullName>
    </recommendedName>
</protein>
<dbReference type="EMBL" id="OZ037954">
    <property type="protein sequence ID" value="CAL1698775.1"/>
    <property type="molecule type" value="Genomic_DNA"/>
</dbReference>
<evidence type="ECO:0008006" key="3">
    <source>
        <dbReference type="Google" id="ProtNLM"/>
    </source>
</evidence>
<proteinExistence type="predicted"/>
<gene>
    <name evidence="1" type="ORF">GFSPODELE1_LOCUS2317</name>
</gene>
<dbReference type="Proteomes" id="UP001497453">
    <property type="component" value="Chromosome 11"/>
</dbReference>
<organism evidence="1 2">
    <name type="scientific">Somion occarium</name>
    <dbReference type="NCBI Taxonomy" id="3059160"/>
    <lineage>
        <taxon>Eukaryota</taxon>
        <taxon>Fungi</taxon>
        <taxon>Dikarya</taxon>
        <taxon>Basidiomycota</taxon>
        <taxon>Agaricomycotina</taxon>
        <taxon>Agaricomycetes</taxon>
        <taxon>Polyporales</taxon>
        <taxon>Cerrenaceae</taxon>
        <taxon>Somion</taxon>
    </lineage>
</organism>
<evidence type="ECO:0000313" key="2">
    <source>
        <dbReference type="Proteomes" id="UP001497453"/>
    </source>
</evidence>
<accession>A0ABP1CSX9</accession>
<keyword evidence="2" id="KW-1185">Reference proteome</keyword>
<evidence type="ECO:0000313" key="1">
    <source>
        <dbReference type="EMBL" id="CAL1698775.1"/>
    </source>
</evidence>
<name>A0ABP1CSX9_9APHY</name>
<reference evidence="2" key="1">
    <citation type="submission" date="2024-04" db="EMBL/GenBank/DDBJ databases">
        <authorList>
            <person name="Shaw F."/>
            <person name="Minotto A."/>
        </authorList>
    </citation>
    <scope>NUCLEOTIDE SEQUENCE [LARGE SCALE GENOMIC DNA]</scope>
</reference>
<sequence length="198" mass="21600">MMPIALADLPAEVLIDILSDACTDSGLTGCSLTLVSRDFRALCFRSGIDIQCAAVYGLKRMHRISADDGSLLSDSSFAMERATTNPDEFPASRLNRILRAISPYHLKTLTIITPHTFLATSTSPSIFTFPFPSLSELTLYACIAPSFFDHSPATPSLKLFHIAAFKQLPNDIGSSISKVPPNLTHLRISEKNLPHILP</sequence>